<dbReference type="GO" id="GO:0005730">
    <property type="term" value="C:nucleolus"/>
    <property type="evidence" value="ECO:0007669"/>
    <property type="project" value="InterPro"/>
</dbReference>
<dbReference type="EMBL" id="CM007361">
    <property type="protein sequence ID" value="OIW18705.1"/>
    <property type="molecule type" value="Genomic_DNA"/>
</dbReference>
<evidence type="ECO:0000313" key="3">
    <source>
        <dbReference type="EMBL" id="OIW18705.1"/>
    </source>
</evidence>
<feature type="compositionally biased region" description="Basic and acidic residues" evidence="1">
    <location>
        <begin position="81"/>
        <end position="102"/>
    </location>
</feature>
<proteinExistence type="predicted"/>
<gene>
    <name evidence="3" type="ORF">TanjilG_13457</name>
</gene>
<sequence>MWLLWVCKEEENELGREKAPGSCPYCRGKVEAIDVEGKWSLFCCHYDKLRLDLLPFFKTPPWFGRTCELVATTNSVEEIKADEEPKRRKVENVNESKGEEGSAKTNSNLETSKEQANGKTNGHLENVGDKSSVQKSQQKGSVEVMVFVANISEKGFQRIQADQVEFADERLQDNSYWAKDGAESGYGAKAQEILGQVRGRDFRHEKTKKKRGTYRGGQIDLYSHSVKFNYSDEE</sequence>
<protein>
    <recommendedName>
        <fullName evidence="2">Srp40 C-terminal domain-containing protein</fullName>
    </recommendedName>
</protein>
<dbReference type="AlphaFoldDB" id="A0A4P1RV82"/>
<evidence type="ECO:0000256" key="1">
    <source>
        <dbReference type="SAM" id="MobiDB-lite"/>
    </source>
</evidence>
<feature type="domain" description="Srp40 C-terminal" evidence="2">
    <location>
        <begin position="156"/>
        <end position="228"/>
    </location>
</feature>
<reference evidence="3 4" key="1">
    <citation type="journal article" date="2017" name="Plant Biotechnol. J.">
        <title>A comprehensive draft genome sequence for lupin (Lupinus angustifolius), an emerging health food: insights into plant-microbe interactions and legume evolution.</title>
        <authorList>
            <person name="Hane J.K."/>
            <person name="Ming Y."/>
            <person name="Kamphuis L.G."/>
            <person name="Nelson M.N."/>
            <person name="Garg G."/>
            <person name="Atkins C.A."/>
            <person name="Bayer P.E."/>
            <person name="Bravo A."/>
            <person name="Bringans S."/>
            <person name="Cannon S."/>
            <person name="Edwards D."/>
            <person name="Foley R."/>
            <person name="Gao L.L."/>
            <person name="Harrison M.J."/>
            <person name="Huang W."/>
            <person name="Hurgobin B."/>
            <person name="Li S."/>
            <person name="Liu C.W."/>
            <person name="McGrath A."/>
            <person name="Morahan G."/>
            <person name="Murray J."/>
            <person name="Weller J."/>
            <person name="Jian J."/>
            <person name="Singh K.B."/>
        </authorList>
    </citation>
    <scope>NUCLEOTIDE SEQUENCE [LARGE SCALE GENOMIC DNA]</scope>
    <source>
        <strain evidence="4">cv. Tanjil</strain>
        <tissue evidence="3">Whole plant</tissue>
    </source>
</reference>
<dbReference type="Gramene" id="OIW18705">
    <property type="protein sequence ID" value="OIW18705"/>
    <property type="gene ID" value="TanjilG_13457"/>
</dbReference>
<accession>A0A4P1RV82</accession>
<evidence type="ECO:0000259" key="2">
    <source>
        <dbReference type="Pfam" id="PF05022"/>
    </source>
</evidence>
<feature type="region of interest" description="Disordered" evidence="1">
    <location>
        <begin position="81"/>
        <end position="136"/>
    </location>
</feature>
<dbReference type="InterPro" id="IPR007718">
    <property type="entry name" value="Srp40_C"/>
</dbReference>
<feature type="compositionally biased region" description="Polar residues" evidence="1">
    <location>
        <begin position="103"/>
        <end position="120"/>
    </location>
</feature>
<dbReference type="PANTHER" id="PTHR23216">
    <property type="entry name" value="NUCLEOLAR AND COILED-BODY PHOSPHOPROTEIN 1"/>
    <property type="match status" value="1"/>
</dbReference>
<dbReference type="InterPro" id="IPR039191">
    <property type="entry name" value="Nopp140-like"/>
</dbReference>
<dbReference type="STRING" id="3871.A0A4P1RV82"/>
<name>A0A4P1RV82_LUPAN</name>
<dbReference type="PANTHER" id="PTHR23216:SF1">
    <property type="entry name" value="NUCLEOLAR AND COILED-BODY PHOSPHOPROTEIN 1"/>
    <property type="match status" value="1"/>
</dbReference>
<keyword evidence="4" id="KW-1185">Reference proteome</keyword>
<organism evidence="3 4">
    <name type="scientific">Lupinus angustifolius</name>
    <name type="common">Narrow-leaved blue lupine</name>
    <dbReference type="NCBI Taxonomy" id="3871"/>
    <lineage>
        <taxon>Eukaryota</taxon>
        <taxon>Viridiplantae</taxon>
        <taxon>Streptophyta</taxon>
        <taxon>Embryophyta</taxon>
        <taxon>Tracheophyta</taxon>
        <taxon>Spermatophyta</taxon>
        <taxon>Magnoliopsida</taxon>
        <taxon>eudicotyledons</taxon>
        <taxon>Gunneridae</taxon>
        <taxon>Pentapetalae</taxon>
        <taxon>rosids</taxon>
        <taxon>fabids</taxon>
        <taxon>Fabales</taxon>
        <taxon>Fabaceae</taxon>
        <taxon>Papilionoideae</taxon>
        <taxon>50 kb inversion clade</taxon>
        <taxon>genistoids sensu lato</taxon>
        <taxon>core genistoids</taxon>
        <taxon>Genisteae</taxon>
        <taxon>Lupinus</taxon>
    </lineage>
</organism>
<dbReference type="Pfam" id="PF05022">
    <property type="entry name" value="SRP40_C"/>
    <property type="match status" value="1"/>
</dbReference>
<dbReference type="Proteomes" id="UP000188354">
    <property type="component" value="Chromosome LG01"/>
</dbReference>
<evidence type="ECO:0000313" key="4">
    <source>
        <dbReference type="Proteomes" id="UP000188354"/>
    </source>
</evidence>